<name>A0ABW8CRH3_STRBI</name>
<dbReference type="Proteomes" id="UP001614391">
    <property type="component" value="Unassembled WGS sequence"/>
</dbReference>
<evidence type="ECO:0000313" key="1">
    <source>
        <dbReference type="EMBL" id="MFI9119436.1"/>
    </source>
</evidence>
<sequence length="171" mass="17911">MNDPANTPMDTSADADVRIELDGPAGTLRVSGPGLPVVELVRAPGTEPADHVPIGTRKAALLTLTVDGAPAGLRPARGRLLRRSYRVDAVVGGVRHRLVPCSYAESRLTRDGRRLGTLVSSGDGRVDPEWLPDRAPEPLDVAVGTALAAAFGTGAAPWWETLGDIVAELIP</sequence>
<dbReference type="RefSeq" id="WP_399612348.1">
    <property type="nucleotide sequence ID" value="NZ_JBITYT010000003.1"/>
</dbReference>
<keyword evidence="2" id="KW-1185">Reference proteome</keyword>
<gene>
    <name evidence="1" type="ORF">ACIGW0_08580</name>
</gene>
<organism evidence="1 2">
    <name type="scientific">Streptomyces bikiniensis</name>
    <dbReference type="NCBI Taxonomy" id="1896"/>
    <lineage>
        <taxon>Bacteria</taxon>
        <taxon>Bacillati</taxon>
        <taxon>Actinomycetota</taxon>
        <taxon>Actinomycetes</taxon>
        <taxon>Kitasatosporales</taxon>
        <taxon>Streptomycetaceae</taxon>
        <taxon>Streptomyces</taxon>
    </lineage>
</organism>
<comment type="caution">
    <text evidence="1">The sequence shown here is derived from an EMBL/GenBank/DDBJ whole genome shotgun (WGS) entry which is preliminary data.</text>
</comment>
<proteinExistence type="predicted"/>
<accession>A0ABW8CRH3</accession>
<protein>
    <submittedName>
        <fullName evidence="1">Uncharacterized protein</fullName>
    </submittedName>
</protein>
<evidence type="ECO:0000313" key="2">
    <source>
        <dbReference type="Proteomes" id="UP001614391"/>
    </source>
</evidence>
<reference evidence="1 2" key="1">
    <citation type="submission" date="2024-10" db="EMBL/GenBank/DDBJ databases">
        <title>The Natural Products Discovery Center: Release of the First 8490 Sequenced Strains for Exploring Actinobacteria Biosynthetic Diversity.</title>
        <authorList>
            <person name="Kalkreuter E."/>
            <person name="Kautsar S.A."/>
            <person name="Yang D."/>
            <person name="Bader C.D."/>
            <person name="Teijaro C.N."/>
            <person name="Fluegel L."/>
            <person name="Davis C.M."/>
            <person name="Simpson J.R."/>
            <person name="Lauterbach L."/>
            <person name="Steele A.D."/>
            <person name="Gui C."/>
            <person name="Meng S."/>
            <person name="Li G."/>
            <person name="Viehrig K."/>
            <person name="Ye F."/>
            <person name="Su P."/>
            <person name="Kiefer A.F."/>
            <person name="Nichols A."/>
            <person name="Cepeda A.J."/>
            <person name="Yan W."/>
            <person name="Fan B."/>
            <person name="Jiang Y."/>
            <person name="Adhikari A."/>
            <person name="Zheng C.-J."/>
            <person name="Schuster L."/>
            <person name="Cowan T.M."/>
            <person name="Smanski M.J."/>
            <person name="Chevrette M.G."/>
            <person name="De Carvalho L.P.S."/>
            <person name="Shen B."/>
        </authorList>
    </citation>
    <scope>NUCLEOTIDE SEQUENCE [LARGE SCALE GENOMIC DNA]</scope>
    <source>
        <strain evidence="1 2">NPDC053346</strain>
    </source>
</reference>
<dbReference type="EMBL" id="JBITYT010000003">
    <property type="protein sequence ID" value="MFI9119436.1"/>
    <property type="molecule type" value="Genomic_DNA"/>
</dbReference>